<dbReference type="InterPro" id="IPR007694">
    <property type="entry name" value="DNA_helicase_DnaB-like_C"/>
</dbReference>
<reference evidence="2" key="1">
    <citation type="submission" date="2020-04" db="EMBL/GenBank/DDBJ databases">
        <authorList>
            <person name="Chiriac C."/>
            <person name="Salcher M."/>
            <person name="Ghai R."/>
            <person name="Kavagutti S V."/>
        </authorList>
    </citation>
    <scope>NUCLEOTIDE SEQUENCE</scope>
</reference>
<dbReference type="Pfam" id="PF03796">
    <property type="entry name" value="DnaB_C"/>
    <property type="match status" value="1"/>
</dbReference>
<dbReference type="GO" id="GO:0003678">
    <property type="term" value="F:DNA helicase activity"/>
    <property type="evidence" value="ECO:0007669"/>
    <property type="project" value="InterPro"/>
</dbReference>
<dbReference type="GO" id="GO:0005524">
    <property type="term" value="F:ATP binding"/>
    <property type="evidence" value="ECO:0007669"/>
    <property type="project" value="InterPro"/>
</dbReference>
<keyword evidence="2" id="KW-0067">ATP-binding</keyword>
<organism evidence="2">
    <name type="scientific">uncultured Caudovirales phage</name>
    <dbReference type="NCBI Taxonomy" id="2100421"/>
    <lineage>
        <taxon>Viruses</taxon>
        <taxon>Duplodnaviria</taxon>
        <taxon>Heunggongvirae</taxon>
        <taxon>Uroviricota</taxon>
        <taxon>Caudoviricetes</taxon>
        <taxon>Peduoviridae</taxon>
        <taxon>Maltschvirus</taxon>
        <taxon>Maltschvirus maltsch</taxon>
    </lineage>
</organism>
<evidence type="ECO:0000313" key="2">
    <source>
        <dbReference type="EMBL" id="CAB4129623.1"/>
    </source>
</evidence>
<gene>
    <name evidence="2" type="ORF">UFOVP117_46</name>
</gene>
<protein>
    <submittedName>
        <fullName evidence="2">DnaB Replicative DNA helicase</fullName>
    </submittedName>
</protein>
<feature type="domain" description="SF4 helicase" evidence="1">
    <location>
        <begin position="174"/>
        <end position="408"/>
    </location>
</feature>
<keyword evidence="2" id="KW-0547">Nucleotide-binding</keyword>
<keyword evidence="2" id="KW-0378">Hydrolase</keyword>
<proteinExistence type="predicted"/>
<dbReference type="InterPro" id="IPR027417">
    <property type="entry name" value="P-loop_NTPase"/>
</dbReference>
<dbReference type="Gene3D" id="3.40.50.300">
    <property type="entry name" value="P-loop containing nucleotide triphosphate hydrolases"/>
    <property type="match status" value="1"/>
</dbReference>
<name>A0A6J5L8G6_9CAUD</name>
<evidence type="ECO:0000259" key="1">
    <source>
        <dbReference type="Pfam" id="PF03796"/>
    </source>
</evidence>
<dbReference type="GO" id="GO:0006260">
    <property type="term" value="P:DNA replication"/>
    <property type="evidence" value="ECO:0007669"/>
    <property type="project" value="InterPro"/>
</dbReference>
<accession>A0A6J5L8G6</accession>
<keyword evidence="2" id="KW-0347">Helicase</keyword>
<dbReference type="SUPFAM" id="SSF52540">
    <property type="entry name" value="P-loop containing nucleoside triphosphate hydrolases"/>
    <property type="match status" value="1"/>
</dbReference>
<dbReference type="EMBL" id="LR796235">
    <property type="protein sequence ID" value="CAB4129623.1"/>
    <property type="molecule type" value="Genomic_DNA"/>
</dbReference>
<sequence>MADKNFDYLGETFQLQLLNQIIVDKDFSHSIIEVIEPNYFENKYFRLFVQMVKEYYSKFEHSPSFETIQQKSKSEISQELLLKITLDTISDIQNVTEEGTQFVQEKALKFCKQQELQKVMDKAKKIIDHGEFENYDTLEEMVRGALQVGNVDRGTGDVFQDLDEVLADDYRHPIPMGIPGIDNLLKGGLAKGEIGVILAPTGVGKSTLTTKIANHAFNLGFNVLQIFFEDNYKIIQRKHFTCWTGIAPDELGNHKEKVMAKIAEIKETMPNKLIMKKLPSDTLTMNQIKNQIRKLIADGTKIDVVILDYIDCVTPEKMMDDEWKSEGSVMRAFESMCHELDIAGWTATQGNRSSISSDVVTTDQMGGSIKKAQVGHVIITVAKSLQQKELNLATIAITKSRIGKDGVVFENCKFNNEMLEIDTESTTTFLGLEEQKEERNRSRIKEIMEKRKQTTV</sequence>